<dbReference type="Gene3D" id="3.30.1370.210">
    <property type="match status" value="2"/>
</dbReference>
<dbReference type="OrthoDB" id="6285980at2759"/>
<keyword evidence="2" id="KW-0479">Metal-binding</keyword>
<sequence length="384" mass="42711">MMSSFATHPGYLSSNSLALWNVNCILNQKDSRWLQLEVCREFQRNRCSRSDAECKFAHPTTNVEVQNGKVTACYDSIKGRCNREKPPCKYFHPPQHLKDQLLINGRNHLALKNAIMTQMGLVSQQPQQQQQQPTQQQPAQQPLLPGQIQTVSSPYLTTLPGLPAAYASTAAAPFLPGAALNHQPTILHSTDLSPTSNAGTPSLTLFQQPQQQQLAAVAAQQQQQAKPRSDRIEICRDYQRGLCHHTDCRYAHPPEEVVVNEDGTVVLCMDHEKRKCFRDTCKYFHRPNPGSTSSSCPPSPPPPTHSHAAAVALMATTTTLTLPNIVPYKRAASSDKSGHPIYHPSHHQSHAYQQALMHLQQPPFVPVAYTTPPTGIALPRYHWI</sequence>
<dbReference type="GO" id="GO:0043484">
    <property type="term" value="P:regulation of RNA splicing"/>
    <property type="evidence" value="ECO:0007669"/>
    <property type="project" value="TreeGrafter"/>
</dbReference>
<dbReference type="FunFam" id="3.30.1370.210:FF:000005">
    <property type="entry name" value="Muscleblind, isoform M"/>
    <property type="match status" value="1"/>
</dbReference>
<reference evidence="10" key="1">
    <citation type="submission" date="2021-02" db="EMBL/GenBank/DDBJ databases">
        <authorList>
            <person name="Bekaert M."/>
        </authorList>
    </citation>
    <scope>NUCLEOTIDE SEQUENCE</scope>
    <source>
        <strain evidence="10">IoA-00</strain>
    </source>
</reference>
<keyword evidence="3" id="KW-0677">Repeat</keyword>
<accession>A0A7R8CSZ2</accession>
<dbReference type="SMART" id="SM00356">
    <property type="entry name" value="ZnF_C3H1"/>
    <property type="match status" value="4"/>
</dbReference>
<evidence type="ECO:0000313" key="11">
    <source>
        <dbReference type="Proteomes" id="UP000675881"/>
    </source>
</evidence>
<keyword evidence="5" id="KW-0862">Zinc</keyword>
<dbReference type="InterPro" id="IPR054429">
    <property type="entry name" value="Znf-CCCH_Muscleblind-like"/>
</dbReference>
<dbReference type="GO" id="GO:0005654">
    <property type="term" value="C:nucleoplasm"/>
    <property type="evidence" value="ECO:0007669"/>
    <property type="project" value="TreeGrafter"/>
</dbReference>
<evidence type="ECO:0000256" key="5">
    <source>
        <dbReference type="ARBA" id="ARBA00022833"/>
    </source>
</evidence>
<evidence type="ECO:0000256" key="1">
    <source>
        <dbReference type="ARBA" id="ARBA00004123"/>
    </source>
</evidence>
<evidence type="ECO:0000256" key="7">
    <source>
        <dbReference type="ARBA" id="ARBA00038226"/>
    </source>
</evidence>
<dbReference type="GO" id="GO:0008270">
    <property type="term" value="F:zinc ion binding"/>
    <property type="evidence" value="ECO:0007669"/>
    <property type="project" value="UniProtKB-KW"/>
</dbReference>
<dbReference type="PROSITE" id="PS50103">
    <property type="entry name" value="ZF_C3H1"/>
    <property type="match status" value="3"/>
</dbReference>
<feature type="domain" description="C3H1-type" evidence="9">
    <location>
        <begin position="229"/>
        <end position="255"/>
    </location>
</feature>
<dbReference type="GO" id="GO:0005737">
    <property type="term" value="C:cytoplasm"/>
    <property type="evidence" value="ECO:0007669"/>
    <property type="project" value="TreeGrafter"/>
</dbReference>
<evidence type="ECO:0000256" key="3">
    <source>
        <dbReference type="ARBA" id="ARBA00022737"/>
    </source>
</evidence>
<dbReference type="AlphaFoldDB" id="A0A7R8CSZ2"/>
<feature type="compositionally biased region" description="Low complexity" evidence="8">
    <location>
        <begin position="124"/>
        <end position="143"/>
    </location>
</feature>
<evidence type="ECO:0000259" key="9">
    <source>
        <dbReference type="PROSITE" id="PS50103"/>
    </source>
</evidence>
<dbReference type="Pfam" id="PF22628">
    <property type="entry name" value="zf-CCCH_10"/>
    <property type="match status" value="2"/>
</dbReference>
<keyword evidence="11" id="KW-1185">Reference proteome</keyword>
<dbReference type="PANTHER" id="PTHR12675:SF12">
    <property type="entry name" value="PROTEIN MUSCLEBLIND"/>
    <property type="match status" value="1"/>
</dbReference>
<evidence type="ECO:0000256" key="2">
    <source>
        <dbReference type="ARBA" id="ARBA00022723"/>
    </source>
</evidence>
<comment type="subcellular location">
    <subcellularLocation>
        <location evidence="1">Nucleus</location>
    </subcellularLocation>
</comment>
<evidence type="ECO:0000256" key="8">
    <source>
        <dbReference type="SAM" id="MobiDB-lite"/>
    </source>
</evidence>
<dbReference type="GO" id="GO:0003723">
    <property type="term" value="F:RNA binding"/>
    <property type="evidence" value="ECO:0007669"/>
    <property type="project" value="TreeGrafter"/>
</dbReference>
<keyword evidence="4" id="KW-0863">Zinc-finger</keyword>
<dbReference type="InterPro" id="IPR000571">
    <property type="entry name" value="Znf_CCCH"/>
</dbReference>
<dbReference type="Proteomes" id="UP000675881">
    <property type="component" value="Chromosome 4"/>
</dbReference>
<evidence type="ECO:0000313" key="10">
    <source>
        <dbReference type="EMBL" id="CAF2921557.1"/>
    </source>
</evidence>
<feature type="region of interest" description="Disordered" evidence="8">
    <location>
        <begin position="122"/>
        <end position="143"/>
    </location>
</feature>
<protein>
    <submittedName>
        <fullName evidence="10">MBNL</fullName>
    </submittedName>
</protein>
<name>A0A7R8CSZ2_LEPSM</name>
<dbReference type="PANTHER" id="PTHR12675">
    <property type="entry name" value="MUSCLEBLIND-LIKE PROTEIN"/>
    <property type="match status" value="1"/>
</dbReference>
<organism evidence="10 11">
    <name type="scientific">Lepeophtheirus salmonis</name>
    <name type="common">Salmon louse</name>
    <name type="synonym">Caligus salmonis</name>
    <dbReference type="NCBI Taxonomy" id="72036"/>
    <lineage>
        <taxon>Eukaryota</taxon>
        <taxon>Metazoa</taxon>
        <taxon>Ecdysozoa</taxon>
        <taxon>Arthropoda</taxon>
        <taxon>Crustacea</taxon>
        <taxon>Multicrustacea</taxon>
        <taxon>Hexanauplia</taxon>
        <taxon>Copepoda</taxon>
        <taxon>Siphonostomatoida</taxon>
        <taxon>Caligidae</taxon>
        <taxon>Lepeophtheirus</taxon>
    </lineage>
</organism>
<feature type="domain" description="C3H1-type" evidence="9">
    <location>
        <begin position="33"/>
        <end position="61"/>
    </location>
</feature>
<proteinExistence type="inferred from homology"/>
<evidence type="ECO:0000256" key="4">
    <source>
        <dbReference type="ARBA" id="ARBA00022771"/>
    </source>
</evidence>
<evidence type="ECO:0000256" key="6">
    <source>
        <dbReference type="ARBA" id="ARBA00023242"/>
    </source>
</evidence>
<keyword evidence="6" id="KW-0539">Nucleus</keyword>
<feature type="domain" description="C3H1-type" evidence="9">
    <location>
        <begin position="67"/>
        <end position="95"/>
    </location>
</feature>
<dbReference type="EMBL" id="HG994583">
    <property type="protein sequence ID" value="CAF2921557.1"/>
    <property type="molecule type" value="Genomic_DNA"/>
</dbReference>
<comment type="similarity">
    <text evidence="7">Belongs to the muscleblind family.</text>
</comment>
<gene>
    <name evidence="10" type="ORF">LSAA_8620</name>
</gene>